<name>A0A834VYE8_9FABA</name>
<sequence>MNTMEDKFMGKREIANDKIKLGKDYWDTLGVVDLGGGSVQMAYAISEADAARAPSAPDGEDPYISQMNLKGSKYHVYVHSYLHYGKEASRAEILKVSRGYENPCILAGFHGSYKYGDVEYKASALPTGSSFTQCRNIVLKALKVNASCAHKNCTFGGIWNGGGGAGQKNLYLASSFYYLATEAGFADINKPSSRVRIIDYKITAELACLDPWQEVTVVKQVKYKDSLVEAEGSWAIRNKLLDFDRWEPNMNLEDYRVKSFAIWVDYWGLPLEYFTETVAELLGSMVGDVEQVDLLDRGFRNLHCVPVKGCTVLLSGVQCHVGTAMRHAVIGRVEVLFGGWRLVRAVHCAVGPSSRRDLARSVRRTYFVRFVVVRTVRICRGSSVLRSIASSLVFQSFLSPIYWVFRRFFRRALIADWCHAAGLSAIWFVVPRLVRRPYSGLVPYLIGSISRPLTVVFHRSFGLSLACSSFSTLFRSLRRSIRWFFAVLSAISMLPSSYPPSFPSFSSINSLVGRSFGLSVARSVGFCCLSTVLSVIPLLSLSYPSSILTFSSIDSLVHHQLAALSWS</sequence>
<dbReference type="GO" id="GO:0017110">
    <property type="term" value="F:nucleoside diphosphate phosphatase activity"/>
    <property type="evidence" value="ECO:0007669"/>
    <property type="project" value="TreeGrafter"/>
</dbReference>
<protein>
    <submittedName>
        <fullName evidence="4">Apyrase 2</fullName>
    </submittedName>
</protein>
<dbReference type="Gene3D" id="3.30.420.150">
    <property type="entry name" value="Exopolyphosphatase. Domain 2"/>
    <property type="match status" value="1"/>
</dbReference>
<gene>
    <name evidence="4" type="ORF">G2W53_041063</name>
</gene>
<accession>A0A834VYE8</accession>
<dbReference type="EMBL" id="JAAIUW010000013">
    <property type="protein sequence ID" value="KAF7801952.1"/>
    <property type="molecule type" value="Genomic_DNA"/>
</dbReference>
<feature type="binding site" evidence="3">
    <location>
        <begin position="36"/>
        <end position="40"/>
    </location>
    <ligand>
        <name>ATP</name>
        <dbReference type="ChEBI" id="CHEBI:30616"/>
    </ligand>
</feature>
<reference evidence="4" key="1">
    <citation type="submission" date="2020-09" db="EMBL/GenBank/DDBJ databases">
        <title>Genome-Enabled Discovery of Anthraquinone Biosynthesis in Senna tora.</title>
        <authorList>
            <person name="Kang S.-H."/>
            <person name="Pandey R.P."/>
            <person name="Lee C.-M."/>
            <person name="Sim J.-S."/>
            <person name="Jeong J.-T."/>
            <person name="Choi B.-S."/>
            <person name="Jung M."/>
            <person name="Ginzburg D."/>
            <person name="Zhao K."/>
            <person name="Won S.Y."/>
            <person name="Oh T.-J."/>
            <person name="Yu Y."/>
            <person name="Kim N.-H."/>
            <person name="Lee O.R."/>
            <person name="Lee T.-H."/>
            <person name="Bashyal P."/>
            <person name="Kim T.-S."/>
            <person name="Lee W.-H."/>
            <person name="Kawkins C."/>
            <person name="Kim C.-K."/>
            <person name="Kim J.S."/>
            <person name="Ahn B.O."/>
            <person name="Rhee S.Y."/>
            <person name="Sohng J.K."/>
        </authorList>
    </citation>
    <scope>NUCLEOTIDE SEQUENCE</scope>
    <source>
        <tissue evidence="4">Leaf</tissue>
    </source>
</reference>
<dbReference type="Pfam" id="PF01150">
    <property type="entry name" value="GDA1_CD39"/>
    <property type="match status" value="1"/>
</dbReference>
<dbReference type="OrthoDB" id="6372431at2759"/>
<dbReference type="GO" id="GO:0009134">
    <property type="term" value="P:nucleoside diphosphate catabolic process"/>
    <property type="evidence" value="ECO:0007669"/>
    <property type="project" value="TreeGrafter"/>
</dbReference>
<dbReference type="GO" id="GO:0016020">
    <property type="term" value="C:membrane"/>
    <property type="evidence" value="ECO:0007669"/>
    <property type="project" value="TreeGrafter"/>
</dbReference>
<keyword evidence="2" id="KW-0378">Hydrolase</keyword>
<comment type="similarity">
    <text evidence="1">Belongs to the GDA1/CD39 NTPase family.</text>
</comment>
<dbReference type="GO" id="GO:0005524">
    <property type="term" value="F:ATP binding"/>
    <property type="evidence" value="ECO:0007669"/>
    <property type="project" value="UniProtKB-KW"/>
</dbReference>
<keyword evidence="5" id="KW-1185">Reference proteome</keyword>
<dbReference type="Proteomes" id="UP000634136">
    <property type="component" value="Unassembled WGS sequence"/>
</dbReference>
<keyword evidence="3" id="KW-0547">Nucleotide-binding</keyword>
<evidence type="ECO:0000313" key="4">
    <source>
        <dbReference type="EMBL" id="KAF7801952.1"/>
    </source>
</evidence>
<comment type="caution">
    <text evidence="4">The sequence shown here is derived from an EMBL/GenBank/DDBJ whole genome shotgun (WGS) entry which is preliminary data.</text>
</comment>
<evidence type="ECO:0000256" key="1">
    <source>
        <dbReference type="ARBA" id="ARBA00009283"/>
    </source>
</evidence>
<evidence type="ECO:0000256" key="2">
    <source>
        <dbReference type="ARBA" id="ARBA00022801"/>
    </source>
</evidence>
<dbReference type="PANTHER" id="PTHR11782:SF80">
    <property type="entry name" value="GDA1_CD39 NUCLEOSIDE PHOSPHATASE FAMILY PROTEIN"/>
    <property type="match status" value="1"/>
</dbReference>
<evidence type="ECO:0000256" key="3">
    <source>
        <dbReference type="PIRSR" id="PIRSR600407-2"/>
    </source>
</evidence>
<dbReference type="InterPro" id="IPR000407">
    <property type="entry name" value="GDA1_CD39_NTPase"/>
</dbReference>
<organism evidence="4 5">
    <name type="scientific">Senna tora</name>
    <dbReference type="NCBI Taxonomy" id="362788"/>
    <lineage>
        <taxon>Eukaryota</taxon>
        <taxon>Viridiplantae</taxon>
        <taxon>Streptophyta</taxon>
        <taxon>Embryophyta</taxon>
        <taxon>Tracheophyta</taxon>
        <taxon>Spermatophyta</taxon>
        <taxon>Magnoliopsida</taxon>
        <taxon>eudicotyledons</taxon>
        <taxon>Gunneridae</taxon>
        <taxon>Pentapetalae</taxon>
        <taxon>rosids</taxon>
        <taxon>fabids</taxon>
        <taxon>Fabales</taxon>
        <taxon>Fabaceae</taxon>
        <taxon>Caesalpinioideae</taxon>
        <taxon>Cassia clade</taxon>
        <taxon>Senna</taxon>
    </lineage>
</organism>
<dbReference type="AlphaFoldDB" id="A0A834VYE8"/>
<proteinExistence type="inferred from homology"/>
<keyword evidence="3" id="KW-0067">ATP-binding</keyword>
<evidence type="ECO:0000313" key="5">
    <source>
        <dbReference type="Proteomes" id="UP000634136"/>
    </source>
</evidence>
<dbReference type="PANTHER" id="PTHR11782">
    <property type="entry name" value="ADENOSINE/GUANOSINE DIPHOSPHATASE"/>
    <property type="match status" value="1"/>
</dbReference>